<dbReference type="OrthoDB" id="5580590at2"/>
<dbReference type="PANTHER" id="PTHR32089">
    <property type="entry name" value="METHYL-ACCEPTING CHEMOTAXIS PROTEIN MCPB"/>
    <property type="match status" value="1"/>
</dbReference>
<dbReference type="GO" id="GO:0007165">
    <property type="term" value="P:signal transduction"/>
    <property type="evidence" value="ECO:0007669"/>
    <property type="project" value="UniProtKB-KW"/>
</dbReference>
<feature type="domain" description="Methyl-accepting transducer" evidence="4">
    <location>
        <begin position="253"/>
        <end position="489"/>
    </location>
</feature>
<proteinExistence type="inferred from homology"/>
<dbReference type="SUPFAM" id="SSF58104">
    <property type="entry name" value="Methyl-accepting chemotaxis protein (MCP) signaling domain"/>
    <property type="match status" value="1"/>
</dbReference>
<dbReference type="PRINTS" id="PR00260">
    <property type="entry name" value="CHEMTRNSDUCR"/>
</dbReference>
<dbReference type="Pfam" id="PF00015">
    <property type="entry name" value="MCPsignal"/>
    <property type="match status" value="1"/>
</dbReference>
<comment type="similarity">
    <text evidence="2">Belongs to the methyl-accepting chemotaxis (MCP) protein family.</text>
</comment>
<evidence type="ECO:0000313" key="6">
    <source>
        <dbReference type="EMBL" id="TIC83495.1"/>
    </source>
</evidence>
<dbReference type="AlphaFoldDB" id="A0A4T0UXR9"/>
<evidence type="ECO:0000313" key="7">
    <source>
        <dbReference type="Proteomes" id="UP000308891"/>
    </source>
</evidence>
<dbReference type="Gene3D" id="1.10.287.950">
    <property type="entry name" value="Methyl-accepting chemotaxis protein"/>
    <property type="match status" value="1"/>
</dbReference>
<feature type="domain" description="HAMP" evidence="5">
    <location>
        <begin position="196"/>
        <end position="248"/>
    </location>
</feature>
<evidence type="ECO:0000256" key="1">
    <source>
        <dbReference type="ARBA" id="ARBA00023224"/>
    </source>
</evidence>
<dbReference type="PROSITE" id="PS50885">
    <property type="entry name" value="HAMP"/>
    <property type="match status" value="1"/>
</dbReference>
<dbReference type="GO" id="GO:0006935">
    <property type="term" value="P:chemotaxis"/>
    <property type="evidence" value="ECO:0007669"/>
    <property type="project" value="InterPro"/>
</dbReference>
<dbReference type="SMART" id="SM00304">
    <property type="entry name" value="HAMP"/>
    <property type="match status" value="1"/>
</dbReference>
<keyword evidence="7" id="KW-1185">Reference proteome</keyword>
<dbReference type="InterPro" id="IPR003660">
    <property type="entry name" value="HAMP_dom"/>
</dbReference>
<comment type="caution">
    <text evidence="6">The sequence shown here is derived from an EMBL/GenBank/DDBJ whole genome shotgun (WGS) entry which is preliminary data.</text>
</comment>
<dbReference type="SMART" id="SM00283">
    <property type="entry name" value="MA"/>
    <property type="match status" value="1"/>
</dbReference>
<name>A0A4T0UXR9_9NEIS</name>
<dbReference type="Proteomes" id="UP000308891">
    <property type="component" value="Unassembled WGS sequence"/>
</dbReference>
<dbReference type="CDD" id="cd06225">
    <property type="entry name" value="HAMP"/>
    <property type="match status" value="1"/>
</dbReference>
<dbReference type="PROSITE" id="PS50111">
    <property type="entry name" value="CHEMOTAXIS_TRANSDUC_2"/>
    <property type="match status" value="1"/>
</dbReference>
<accession>A0A4T0UXR9</accession>
<dbReference type="GO" id="GO:0004888">
    <property type="term" value="F:transmembrane signaling receptor activity"/>
    <property type="evidence" value="ECO:0007669"/>
    <property type="project" value="InterPro"/>
</dbReference>
<evidence type="ECO:0000259" key="4">
    <source>
        <dbReference type="PROSITE" id="PS50111"/>
    </source>
</evidence>
<evidence type="ECO:0000259" key="5">
    <source>
        <dbReference type="PROSITE" id="PS50885"/>
    </source>
</evidence>
<dbReference type="Pfam" id="PF00672">
    <property type="entry name" value="HAMP"/>
    <property type="match status" value="1"/>
</dbReference>
<evidence type="ECO:0000256" key="3">
    <source>
        <dbReference type="PROSITE-ProRule" id="PRU00284"/>
    </source>
</evidence>
<protein>
    <submittedName>
        <fullName evidence="6">Methyl-accepting chemotaxis protein</fullName>
    </submittedName>
</protein>
<keyword evidence="1 3" id="KW-0807">Transducer</keyword>
<reference evidence="6 7" key="1">
    <citation type="submission" date="2019-04" db="EMBL/GenBank/DDBJ databases">
        <title>Crenobacter sp. nov.</title>
        <authorList>
            <person name="Shi S."/>
        </authorList>
    </citation>
    <scope>NUCLEOTIDE SEQUENCE [LARGE SCALE GENOMIC DNA]</scope>
    <source>
        <strain evidence="6 7">GY 70310</strain>
    </source>
</reference>
<dbReference type="InterPro" id="IPR004090">
    <property type="entry name" value="Chemotax_Me-accpt_rcpt"/>
</dbReference>
<organism evidence="6 7">
    <name type="scientific">Crenobacter intestini</name>
    <dbReference type="NCBI Taxonomy" id="2563443"/>
    <lineage>
        <taxon>Bacteria</taxon>
        <taxon>Pseudomonadati</taxon>
        <taxon>Pseudomonadota</taxon>
        <taxon>Betaproteobacteria</taxon>
        <taxon>Neisseriales</taxon>
        <taxon>Neisseriaceae</taxon>
        <taxon>Crenobacter</taxon>
    </lineage>
</organism>
<dbReference type="PANTHER" id="PTHR32089:SF112">
    <property type="entry name" value="LYSOZYME-LIKE PROTEIN-RELATED"/>
    <property type="match status" value="1"/>
</dbReference>
<gene>
    <name evidence="6" type="ORF">E5K04_08035</name>
</gene>
<dbReference type="RefSeq" id="WP_136552794.1">
    <property type="nucleotide sequence ID" value="NZ_STGJ01000007.1"/>
</dbReference>
<evidence type="ECO:0000256" key="2">
    <source>
        <dbReference type="ARBA" id="ARBA00029447"/>
    </source>
</evidence>
<dbReference type="GO" id="GO:0016020">
    <property type="term" value="C:membrane"/>
    <property type="evidence" value="ECO:0007669"/>
    <property type="project" value="InterPro"/>
</dbReference>
<dbReference type="InterPro" id="IPR004089">
    <property type="entry name" value="MCPsignal_dom"/>
</dbReference>
<sequence>MTISQRLWASVVFTLLCLLAVVAVSASLLGASVDDLKSQRQHQDAVTALYALKGEALSLARADPLLDDTARRLEHADRAFRQTLPLVEASLPAESRPAFTQAVHKNWQAYQAQLASAIRIAADSPEDALSIPQAAYDSFLVPLVAALDAETAHRQQQQRSEGERVAALLERMQYLVLGPLALAGCAILLAQGLLARWLKSRLAAIDRAADALADGWLSTRLPVAGRDELSHAAQGVNRFLDKLAALLERVRRQAEQGAEESTRVGALARQAIAISEAQAEAAEGSREAASRVDAAATGIARHLQVIEAGTADVARRSAGARAACEDGARRMGELLGRVDSASANMEELGRASGEIRSVSTLIRDIADQTNLLALNAAIEAARAGEAGRGFAVVADEVRKLAERTRDATSGIAGALGEIETVTAALASTLGAAAATGADSRHAQQAQADTLAAVDAALSEATAKVADIGEAAEEQEASGRQIVERSEHLALQAGDIAGRLASIAPLLEGLDRASGALLAELGWFRLDAPPGQADAASRPVYSAASAAA</sequence>
<dbReference type="EMBL" id="STGJ01000007">
    <property type="protein sequence ID" value="TIC83495.1"/>
    <property type="molecule type" value="Genomic_DNA"/>
</dbReference>